<gene>
    <name evidence="1" type="ORF">OFUS_LOCUS6157</name>
</gene>
<dbReference type="PANTHER" id="PTHR23185">
    <property type="entry name" value="PROTEIN VIRILIZER HOMOLOG"/>
    <property type="match status" value="1"/>
</dbReference>
<dbReference type="InterPro" id="IPR026736">
    <property type="entry name" value="Virilizer"/>
</dbReference>
<keyword evidence="2" id="KW-1185">Reference proteome</keyword>
<protein>
    <submittedName>
        <fullName evidence="1">Uncharacterized protein</fullName>
    </submittedName>
</protein>
<feature type="non-terminal residue" evidence="1">
    <location>
        <position position="1"/>
    </location>
</feature>
<dbReference type="PANTHER" id="PTHR23185:SF0">
    <property type="entry name" value="PROTEIN VIRILIZER HOMOLOG"/>
    <property type="match status" value="1"/>
</dbReference>
<dbReference type="Proteomes" id="UP000749559">
    <property type="component" value="Unassembled WGS sequence"/>
</dbReference>
<dbReference type="GO" id="GO:0036396">
    <property type="term" value="C:RNA N6-methyladenosine methyltransferase complex"/>
    <property type="evidence" value="ECO:0007669"/>
    <property type="project" value="TreeGrafter"/>
</dbReference>
<sequence>GGKDELKYKYALVELFSADCLPFFINVLQRLSESHIRGWQQGVPLSQLQATLFIATVKPALALTKAILSYLIMARGSEFQDLTSLPALFNLHTVACSVPLSGISPDDIQSIQNDIIDLLMAFTQ</sequence>
<organism evidence="1 2">
    <name type="scientific">Owenia fusiformis</name>
    <name type="common">Polychaete worm</name>
    <dbReference type="NCBI Taxonomy" id="6347"/>
    <lineage>
        <taxon>Eukaryota</taxon>
        <taxon>Metazoa</taxon>
        <taxon>Spiralia</taxon>
        <taxon>Lophotrochozoa</taxon>
        <taxon>Annelida</taxon>
        <taxon>Polychaeta</taxon>
        <taxon>Sedentaria</taxon>
        <taxon>Canalipalpata</taxon>
        <taxon>Sabellida</taxon>
        <taxon>Oweniida</taxon>
        <taxon>Oweniidae</taxon>
        <taxon>Owenia</taxon>
    </lineage>
</organism>
<reference evidence="1" key="1">
    <citation type="submission" date="2022-03" db="EMBL/GenBank/DDBJ databases">
        <authorList>
            <person name="Martin C."/>
        </authorList>
    </citation>
    <scope>NUCLEOTIDE SEQUENCE</scope>
</reference>
<feature type="non-terminal residue" evidence="1">
    <location>
        <position position="124"/>
    </location>
</feature>
<name>A0A8J1TU22_OWEFU</name>
<evidence type="ECO:0000313" key="2">
    <source>
        <dbReference type="Proteomes" id="UP000749559"/>
    </source>
</evidence>
<dbReference type="AlphaFoldDB" id="A0A8J1TU22"/>
<evidence type="ECO:0000313" key="1">
    <source>
        <dbReference type="EMBL" id="CAH1779339.1"/>
    </source>
</evidence>
<dbReference type="OrthoDB" id="2011702at2759"/>
<comment type="caution">
    <text evidence="1">The sequence shown here is derived from an EMBL/GenBank/DDBJ whole genome shotgun (WGS) entry which is preliminary data.</text>
</comment>
<dbReference type="EMBL" id="CAIIXF020000003">
    <property type="protein sequence ID" value="CAH1779339.1"/>
    <property type="molecule type" value="Genomic_DNA"/>
</dbReference>
<accession>A0A8J1TU22</accession>
<proteinExistence type="predicted"/>
<dbReference type="GO" id="GO:0003723">
    <property type="term" value="F:RNA binding"/>
    <property type="evidence" value="ECO:0007669"/>
    <property type="project" value="TreeGrafter"/>
</dbReference>